<keyword evidence="11" id="KW-0055">Arginine biosynthesis</keyword>
<dbReference type="PRINTS" id="PR00099">
    <property type="entry name" value="CPSGATASE"/>
</dbReference>
<feature type="active site" evidence="11">
    <location>
        <position position="351"/>
    </location>
</feature>
<feature type="binding site" evidence="11">
    <location>
        <position position="268"/>
    </location>
    <ligand>
        <name>L-glutamine</name>
        <dbReference type="ChEBI" id="CHEBI:58359"/>
    </ligand>
</feature>
<dbReference type="Gene3D" id="3.50.30.20">
    <property type="entry name" value="Carbamoyl-phosphate synthase small subunit, N-terminal domain"/>
    <property type="match status" value="1"/>
</dbReference>
<feature type="binding site" evidence="11">
    <location>
        <position position="309"/>
    </location>
    <ligand>
        <name>L-glutamine</name>
        <dbReference type="ChEBI" id="CHEBI:58359"/>
    </ligand>
</feature>
<dbReference type="InterPro" id="IPR006274">
    <property type="entry name" value="CarbamoylP_synth_ssu"/>
</dbReference>
<keyword evidence="7 11" id="KW-0315">Glutamine amidotransferase</keyword>
<dbReference type="GO" id="GO:0005524">
    <property type="term" value="F:ATP binding"/>
    <property type="evidence" value="ECO:0007669"/>
    <property type="project" value="UniProtKB-UniRule"/>
</dbReference>
<evidence type="ECO:0000256" key="4">
    <source>
        <dbReference type="ARBA" id="ARBA00022598"/>
    </source>
</evidence>
<evidence type="ECO:0000256" key="8">
    <source>
        <dbReference type="ARBA" id="ARBA00022975"/>
    </source>
</evidence>
<dbReference type="InterPro" id="IPR050472">
    <property type="entry name" value="Anth_synth/Amidotransfase"/>
</dbReference>
<dbReference type="GO" id="GO:0006207">
    <property type="term" value="P:'de novo' pyrimidine nucleobase biosynthetic process"/>
    <property type="evidence" value="ECO:0007669"/>
    <property type="project" value="InterPro"/>
</dbReference>
<dbReference type="EMBL" id="JAAGSC010000031">
    <property type="protein sequence ID" value="NDY94429.1"/>
    <property type="molecule type" value="Genomic_DNA"/>
</dbReference>
<comment type="catalytic activity">
    <reaction evidence="9 11">
        <text>hydrogencarbonate + L-glutamine + 2 ATP + H2O = carbamoyl phosphate + L-glutamate + 2 ADP + phosphate + 2 H(+)</text>
        <dbReference type="Rhea" id="RHEA:18633"/>
        <dbReference type="ChEBI" id="CHEBI:15377"/>
        <dbReference type="ChEBI" id="CHEBI:15378"/>
        <dbReference type="ChEBI" id="CHEBI:17544"/>
        <dbReference type="ChEBI" id="CHEBI:29985"/>
        <dbReference type="ChEBI" id="CHEBI:30616"/>
        <dbReference type="ChEBI" id="CHEBI:43474"/>
        <dbReference type="ChEBI" id="CHEBI:58228"/>
        <dbReference type="ChEBI" id="CHEBI:58359"/>
        <dbReference type="ChEBI" id="CHEBI:456216"/>
        <dbReference type="EC" id="6.3.5.5"/>
    </reaction>
</comment>
<gene>
    <name evidence="11 13" type="primary">carA</name>
    <name evidence="13" type="ORF">G3I74_01625</name>
</gene>
<dbReference type="InterPro" id="IPR036480">
    <property type="entry name" value="CarbP_synth_ssu_N_sf"/>
</dbReference>
<evidence type="ECO:0000256" key="5">
    <source>
        <dbReference type="ARBA" id="ARBA00022741"/>
    </source>
</evidence>
<accession>A0A845VAT7</accession>
<dbReference type="GO" id="GO:0044205">
    <property type="term" value="P:'de novo' UMP biosynthetic process"/>
    <property type="evidence" value="ECO:0007669"/>
    <property type="project" value="UniProtKB-UniRule"/>
</dbReference>
<evidence type="ECO:0000256" key="1">
    <source>
        <dbReference type="ARBA" id="ARBA00004812"/>
    </source>
</evidence>
<feature type="active site" description="Nucleophile" evidence="11">
    <location>
        <position position="267"/>
    </location>
</feature>
<evidence type="ECO:0000256" key="11">
    <source>
        <dbReference type="HAMAP-Rule" id="MF_01209"/>
    </source>
</evidence>
<feature type="binding site" evidence="11">
    <location>
        <position position="48"/>
    </location>
    <ligand>
        <name>L-glutamine</name>
        <dbReference type="ChEBI" id="CHEBI:58359"/>
    </ligand>
</feature>
<dbReference type="GO" id="GO:0006541">
    <property type="term" value="P:glutamine metabolic process"/>
    <property type="evidence" value="ECO:0007669"/>
    <property type="project" value="InterPro"/>
</dbReference>
<comment type="pathway">
    <text evidence="2 11">Amino-acid biosynthesis; L-arginine biosynthesis; carbamoyl phosphate from bicarbonate: step 1/1.</text>
</comment>
<dbReference type="PRINTS" id="PR00096">
    <property type="entry name" value="GATASE"/>
</dbReference>
<reference evidence="13 14" key="1">
    <citation type="submission" date="2020-02" db="EMBL/GenBank/DDBJ databases">
        <authorList>
            <person name="Zhang X.-Y."/>
        </authorList>
    </citation>
    <scope>NUCLEOTIDE SEQUENCE [LARGE SCALE GENOMIC DNA]</scope>
    <source>
        <strain evidence="13 14">C33</strain>
    </source>
</reference>
<evidence type="ECO:0000256" key="7">
    <source>
        <dbReference type="ARBA" id="ARBA00022962"/>
    </source>
</evidence>
<feature type="binding site" evidence="11">
    <location>
        <position position="271"/>
    </location>
    <ligand>
        <name>L-glutamine</name>
        <dbReference type="ChEBI" id="CHEBI:58359"/>
    </ligand>
</feature>
<feature type="domain" description="Carbamoyl-phosphate synthase small subunit N-terminal" evidence="12">
    <location>
        <begin position="4"/>
        <end position="134"/>
    </location>
</feature>
<dbReference type="CDD" id="cd01744">
    <property type="entry name" value="GATase1_CPSase"/>
    <property type="match status" value="1"/>
</dbReference>
<dbReference type="UniPathway" id="UPA00070">
    <property type="reaction ID" value="UER00115"/>
</dbReference>
<sequence length="379" mass="40499">MSRLQAILALEDGRTFSGHGFGAPGQRVGEVVFNTAMTGYQEILTDPSYARQLVTLTASHVGNTGVNALDPESDRVYCNGLIVRHYPRRYSSWRAQASLSDYLADHGVPGIAGLDTRSLTMHLREHGAQNGCLMVGEEVDADQALGLARGCEPMAGQDLASGVTCSSPYAWTEGALDLSSGRFGPSRGRHHVVCYDFGAKRNILRMLVDAGCRVTVVPARHPIDGLLALQPDGVMLSNGPGDPEPCTYAIDAIARLLERGVPTFGICLGHQLLALAAGARTVKMKFGHHGANHPVKDLATGQVLITSQNHGFAVDEDSLPEHVVPTHRSLFDGSLQGIRIDGKPAMGFQGHPEASPGPHDLRGLFGQFVKMIETADERG</sequence>
<keyword evidence="11" id="KW-0028">Amino-acid biosynthesis</keyword>
<proteinExistence type="inferred from homology"/>
<keyword evidence="14" id="KW-1185">Reference proteome</keyword>
<dbReference type="NCBIfam" id="TIGR01368">
    <property type="entry name" value="CPSaseIIsmall"/>
    <property type="match status" value="1"/>
</dbReference>
<keyword evidence="8 11" id="KW-0665">Pyrimidine biosynthesis</keyword>
<feature type="binding site" evidence="11">
    <location>
        <position position="241"/>
    </location>
    <ligand>
        <name>L-glutamine</name>
        <dbReference type="ChEBI" id="CHEBI:58359"/>
    </ligand>
</feature>
<feature type="binding site" evidence="11">
    <location>
        <position position="311"/>
    </location>
    <ligand>
        <name>L-glutamine</name>
        <dbReference type="ChEBI" id="CHEBI:58359"/>
    </ligand>
</feature>
<feature type="active site" evidence="11">
    <location>
        <position position="353"/>
    </location>
</feature>
<name>A0A845VAT7_9GAMM</name>
<dbReference type="PANTHER" id="PTHR43418">
    <property type="entry name" value="MULTIFUNCTIONAL TRYPTOPHAN BIOSYNTHESIS PROTEIN-RELATED"/>
    <property type="match status" value="1"/>
</dbReference>
<dbReference type="SUPFAM" id="SSF52317">
    <property type="entry name" value="Class I glutamine amidotransferase-like"/>
    <property type="match status" value="1"/>
</dbReference>
<dbReference type="SUPFAM" id="SSF52021">
    <property type="entry name" value="Carbamoyl phosphate synthetase, small subunit N-terminal domain"/>
    <property type="match status" value="1"/>
</dbReference>
<evidence type="ECO:0000256" key="3">
    <source>
        <dbReference type="ARBA" id="ARBA00007800"/>
    </source>
</evidence>
<evidence type="ECO:0000256" key="6">
    <source>
        <dbReference type="ARBA" id="ARBA00022840"/>
    </source>
</evidence>
<dbReference type="GO" id="GO:0006526">
    <property type="term" value="P:L-arginine biosynthetic process"/>
    <property type="evidence" value="ECO:0007669"/>
    <property type="project" value="UniProtKB-UniRule"/>
</dbReference>
<dbReference type="Pfam" id="PF00988">
    <property type="entry name" value="CPSase_sm_chain"/>
    <property type="match status" value="1"/>
</dbReference>
<comment type="caution">
    <text evidence="13">The sequence shown here is derived from an EMBL/GenBank/DDBJ whole genome shotgun (WGS) entry which is preliminary data.</text>
</comment>
<dbReference type="PANTHER" id="PTHR43418:SF7">
    <property type="entry name" value="CARBAMOYL-PHOSPHATE SYNTHASE SMALL CHAIN"/>
    <property type="match status" value="1"/>
</dbReference>
<dbReference type="HAMAP" id="MF_01209">
    <property type="entry name" value="CPSase_S_chain"/>
    <property type="match status" value="1"/>
</dbReference>
<protein>
    <recommendedName>
        <fullName evidence="11">Carbamoyl phosphate synthase small chain</fullName>
        <ecNumber evidence="11">6.3.5.5</ecNumber>
    </recommendedName>
    <alternativeName>
        <fullName evidence="11">Carbamoyl phosphate synthetase glutamine chain</fullName>
    </alternativeName>
</protein>
<evidence type="ECO:0000259" key="12">
    <source>
        <dbReference type="SMART" id="SM01097"/>
    </source>
</evidence>
<dbReference type="NCBIfam" id="NF009475">
    <property type="entry name" value="PRK12838.1"/>
    <property type="match status" value="1"/>
</dbReference>
<dbReference type="EC" id="6.3.5.5" evidence="11"/>
<evidence type="ECO:0000256" key="2">
    <source>
        <dbReference type="ARBA" id="ARBA00005077"/>
    </source>
</evidence>
<evidence type="ECO:0000313" key="13">
    <source>
        <dbReference type="EMBL" id="NDY94429.1"/>
    </source>
</evidence>
<dbReference type="Proteomes" id="UP000484885">
    <property type="component" value="Unassembled WGS sequence"/>
</dbReference>
<organism evidence="13 14">
    <name type="scientific">Wenzhouxiangella limi</name>
    <dbReference type="NCBI Taxonomy" id="2707351"/>
    <lineage>
        <taxon>Bacteria</taxon>
        <taxon>Pseudomonadati</taxon>
        <taxon>Pseudomonadota</taxon>
        <taxon>Gammaproteobacteria</taxon>
        <taxon>Chromatiales</taxon>
        <taxon>Wenzhouxiangellaceae</taxon>
        <taxon>Wenzhouxiangella</taxon>
    </lineage>
</organism>
<keyword evidence="4 11" id="KW-0436">Ligase</keyword>
<keyword evidence="5 11" id="KW-0547">Nucleotide-binding</keyword>
<evidence type="ECO:0000313" key="14">
    <source>
        <dbReference type="Proteomes" id="UP000484885"/>
    </source>
</evidence>
<comment type="subunit">
    <text evidence="11">Composed of two chains; the small (or glutamine) chain promotes the hydrolysis of glutamine to ammonia, which is used by the large (or ammonia) chain to synthesize carbamoyl phosphate. Tetramer of heterodimers (alpha,beta)4.</text>
</comment>
<dbReference type="InterPro" id="IPR035686">
    <property type="entry name" value="CPSase_GATase1"/>
</dbReference>
<comment type="catalytic activity">
    <reaction evidence="10 11">
        <text>L-glutamine + H2O = L-glutamate + NH4(+)</text>
        <dbReference type="Rhea" id="RHEA:15889"/>
        <dbReference type="ChEBI" id="CHEBI:15377"/>
        <dbReference type="ChEBI" id="CHEBI:28938"/>
        <dbReference type="ChEBI" id="CHEBI:29985"/>
        <dbReference type="ChEBI" id="CHEBI:58359"/>
    </reaction>
</comment>
<dbReference type="SMART" id="SM01097">
    <property type="entry name" value="CPSase_sm_chain"/>
    <property type="match status" value="1"/>
</dbReference>
<evidence type="ECO:0000256" key="10">
    <source>
        <dbReference type="ARBA" id="ARBA00049285"/>
    </source>
</evidence>
<dbReference type="PROSITE" id="PS51273">
    <property type="entry name" value="GATASE_TYPE_1"/>
    <property type="match status" value="1"/>
</dbReference>
<dbReference type="PRINTS" id="PR00097">
    <property type="entry name" value="ANTSNTHASEII"/>
</dbReference>
<dbReference type="UniPathway" id="UPA00068">
    <property type="reaction ID" value="UER00171"/>
</dbReference>
<dbReference type="Gene3D" id="3.40.50.880">
    <property type="match status" value="1"/>
</dbReference>
<feature type="binding site" evidence="11">
    <location>
        <position position="239"/>
    </location>
    <ligand>
        <name>L-glutamine</name>
        <dbReference type="ChEBI" id="CHEBI:58359"/>
    </ligand>
</feature>
<comment type="function">
    <text evidence="11">Small subunit of the glutamine-dependent carbamoyl phosphate synthetase (CPSase). CPSase catalyzes the formation of carbamoyl phosphate from the ammonia moiety of glutamine, carbonate, and phosphate donated by ATP, constituting the first step of 2 biosynthetic pathways, one leading to arginine and/or urea and the other to pyrimidine nucleotides. The small subunit (glutamine amidotransferase) binds and cleaves glutamine to supply the large subunit with the substrate ammonia.</text>
</comment>
<dbReference type="RefSeq" id="WP_164209569.1">
    <property type="nucleotide sequence ID" value="NZ_JAAGSC010000031.1"/>
</dbReference>
<evidence type="ECO:0000256" key="9">
    <source>
        <dbReference type="ARBA" id="ARBA00048816"/>
    </source>
</evidence>
<dbReference type="FunFam" id="3.50.30.20:FF:000001">
    <property type="entry name" value="Carbamoyl-phosphate synthase small chain"/>
    <property type="match status" value="1"/>
</dbReference>
<dbReference type="GO" id="GO:0004088">
    <property type="term" value="F:carbamoyl-phosphate synthase (glutamine-hydrolyzing) activity"/>
    <property type="evidence" value="ECO:0007669"/>
    <property type="project" value="UniProtKB-UniRule"/>
</dbReference>
<dbReference type="InterPro" id="IPR002474">
    <property type="entry name" value="CarbamoylP_synth_ssu_N"/>
</dbReference>
<dbReference type="InterPro" id="IPR017926">
    <property type="entry name" value="GATASE"/>
</dbReference>
<keyword evidence="6 11" id="KW-0067">ATP-binding</keyword>
<dbReference type="Pfam" id="PF00117">
    <property type="entry name" value="GATase"/>
    <property type="match status" value="1"/>
</dbReference>
<comment type="similarity">
    <text evidence="3 11">Belongs to the CarA family.</text>
</comment>
<comment type="pathway">
    <text evidence="1 11">Pyrimidine metabolism; UMP biosynthesis via de novo pathway; (S)-dihydroorotate from bicarbonate: step 1/3.</text>
</comment>
<feature type="region of interest" description="CPSase" evidence="11">
    <location>
        <begin position="1"/>
        <end position="182"/>
    </location>
</feature>
<dbReference type="InterPro" id="IPR029062">
    <property type="entry name" value="Class_I_gatase-like"/>
</dbReference>
<feature type="binding site" evidence="11">
    <location>
        <position position="312"/>
    </location>
    <ligand>
        <name>L-glutamine</name>
        <dbReference type="ChEBI" id="CHEBI:58359"/>
    </ligand>
</feature>
<dbReference type="AlphaFoldDB" id="A0A845VAT7"/>